<accession>A0A815LAA2</accession>
<dbReference type="AlphaFoldDB" id="A0A815LAA2"/>
<keyword evidence="1" id="KW-0812">Transmembrane</keyword>
<gene>
    <name evidence="2" type="ORF">IZO911_LOCUS39638</name>
</gene>
<comment type="caution">
    <text evidence="2">The sequence shown here is derived from an EMBL/GenBank/DDBJ whole genome shotgun (WGS) entry which is preliminary data.</text>
</comment>
<reference evidence="2" key="1">
    <citation type="submission" date="2021-02" db="EMBL/GenBank/DDBJ databases">
        <authorList>
            <person name="Nowell W R."/>
        </authorList>
    </citation>
    <scope>NUCLEOTIDE SEQUENCE</scope>
</reference>
<dbReference type="Proteomes" id="UP000663860">
    <property type="component" value="Unassembled WGS sequence"/>
</dbReference>
<evidence type="ECO:0000313" key="2">
    <source>
        <dbReference type="EMBL" id="CAF1403477.1"/>
    </source>
</evidence>
<organism evidence="2 3">
    <name type="scientific">Adineta steineri</name>
    <dbReference type="NCBI Taxonomy" id="433720"/>
    <lineage>
        <taxon>Eukaryota</taxon>
        <taxon>Metazoa</taxon>
        <taxon>Spiralia</taxon>
        <taxon>Gnathifera</taxon>
        <taxon>Rotifera</taxon>
        <taxon>Eurotatoria</taxon>
        <taxon>Bdelloidea</taxon>
        <taxon>Adinetida</taxon>
        <taxon>Adinetidae</taxon>
        <taxon>Adineta</taxon>
    </lineage>
</organism>
<evidence type="ECO:0000313" key="3">
    <source>
        <dbReference type="Proteomes" id="UP000663860"/>
    </source>
</evidence>
<keyword evidence="1" id="KW-0472">Membrane</keyword>
<sequence length="532" mass="64827">MSFICPSEIQFFIANRQHLVVIIASKLVSYVWINFRTLLCSGVDVYVMLNEVFPIDSRANRSIRSYSHRFLYVKNQHLENFDVKYTKKLSNIKYTSWDRAMVWLYHRINFKNVWIIEHDVQWFDVRYMTYLFDRFINDRTDLLCNRIISRNSQWSLWPHAESDFFHMNLGMGNKQMKIYNLVRYIPHRYRIYLFTILIICSFYFIYLNRSISSDVKITNDYVNDFDLFDDDDMSFICPSEIQFFIANRQHLVVIIASKLESYVWINFRTLLCSGVDVYVMLNEVFPIDSRTNRSICSYSHRFLYVKNQHLEKFDVKYTKKLSNIKYTSWDRAIVWLYHRINFENVWIIEHDIQWFDVRHMTYLFDRFINDRTDLLCNGIISRNSQWSLWPHAESDIFPYESWHGTFSPLVRWSRRLLQHHYRYMQLIHRNRLKYEIYKDFRYQEFIMGTIARIENLSIETYSNNNSLIYFVSDTMNDRKILHHLRHGRYILHPIKHESILTKYSINDITKMIQINSLDLINMTLLKKEIVTQ</sequence>
<dbReference type="EMBL" id="CAJNOE010001233">
    <property type="protein sequence ID" value="CAF1403477.1"/>
    <property type="molecule type" value="Genomic_DNA"/>
</dbReference>
<protein>
    <submittedName>
        <fullName evidence="2">Uncharacterized protein</fullName>
    </submittedName>
</protein>
<feature type="transmembrane region" description="Helical" evidence="1">
    <location>
        <begin position="189"/>
        <end position="207"/>
    </location>
</feature>
<proteinExistence type="predicted"/>
<keyword evidence="1" id="KW-1133">Transmembrane helix</keyword>
<name>A0A815LAA2_9BILA</name>
<evidence type="ECO:0000256" key="1">
    <source>
        <dbReference type="SAM" id="Phobius"/>
    </source>
</evidence>